<evidence type="ECO:0000313" key="1">
    <source>
        <dbReference type="EMBL" id="KAK4445159.1"/>
    </source>
</evidence>
<name>A0AAV9G8M7_9PEZI</name>
<accession>A0AAV9G8M7</accession>
<reference evidence="1" key="2">
    <citation type="submission" date="2023-05" db="EMBL/GenBank/DDBJ databases">
        <authorList>
            <consortium name="Lawrence Berkeley National Laboratory"/>
            <person name="Steindorff A."/>
            <person name="Hensen N."/>
            <person name="Bonometti L."/>
            <person name="Westerberg I."/>
            <person name="Brannstrom I.O."/>
            <person name="Guillou S."/>
            <person name="Cros-Aarteil S."/>
            <person name="Calhoun S."/>
            <person name="Haridas S."/>
            <person name="Kuo A."/>
            <person name="Mondo S."/>
            <person name="Pangilinan J."/>
            <person name="Riley R."/>
            <person name="Labutti K."/>
            <person name="Andreopoulos B."/>
            <person name="Lipzen A."/>
            <person name="Chen C."/>
            <person name="Yanf M."/>
            <person name="Daum C."/>
            <person name="Ng V."/>
            <person name="Clum A."/>
            <person name="Ohm R."/>
            <person name="Martin F."/>
            <person name="Silar P."/>
            <person name="Natvig D."/>
            <person name="Lalanne C."/>
            <person name="Gautier V."/>
            <person name="Ament-Velasquez S.L."/>
            <person name="Kruys A."/>
            <person name="Hutchinson M.I."/>
            <person name="Powell A.J."/>
            <person name="Barry K."/>
            <person name="Miller A.N."/>
            <person name="Grigoriev I.V."/>
            <person name="Debuchy R."/>
            <person name="Gladieux P."/>
            <person name="Thoren M.H."/>
            <person name="Johannesson H."/>
        </authorList>
    </citation>
    <scope>NUCLEOTIDE SEQUENCE</scope>
    <source>
        <strain evidence="1">PSN243</strain>
    </source>
</reference>
<gene>
    <name evidence="1" type="ORF">QBC34DRAFT_429284</name>
</gene>
<proteinExistence type="predicted"/>
<protein>
    <recommendedName>
        <fullName evidence="3">CID domain-containing protein</fullName>
    </recommendedName>
</protein>
<dbReference type="EMBL" id="MU865968">
    <property type="protein sequence ID" value="KAK4445159.1"/>
    <property type="molecule type" value="Genomic_DNA"/>
</dbReference>
<evidence type="ECO:0008006" key="3">
    <source>
        <dbReference type="Google" id="ProtNLM"/>
    </source>
</evidence>
<comment type="caution">
    <text evidence="1">The sequence shown here is derived from an EMBL/GenBank/DDBJ whole genome shotgun (WGS) entry which is preliminary data.</text>
</comment>
<dbReference type="AlphaFoldDB" id="A0AAV9G8M7"/>
<organism evidence="1 2">
    <name type="scientific">Podospora aff. communis PSN243</name>
    <dbReference type="NCBI Taxonomy" id="3040156"/>
    <lineage>
        <taxon>Eukaryota</taxon>
        <taxon>Fungi</taxon>
        <taxon>Dikarya</taxon>
        <taxon>Ascomycota</taxon>
        <taxon>Pezizomycotina</taxon>
        <taxon>Sordariomycetes</taxon>
        <taxon>Sordariomycetidae</taxon>
        <taxon>Sordariales</taxon>
        <taxon>Podosporaceae</taxon>
        <taxon>Podospora</taxon>
    </lineage>
</organism>
<evidence type="ECO:0000313" key="2">
    <source>
        <dbReference type="Proteomes" id="UP001321760"/>
    </source>
</evidence>
<dbReference type="Proteomes" id="UP001321760">
    <property type="component" value="Unassembled WGS sequence"/>
</dbReference>
<keyword evidence="2" id="KW-1185">Reference proteome</keyword>
<reference evidence="1" key="1">
    <citation type="journal article" date="2023" name="Mol. Phylogenet. Evol.">
        <title>Genome-scale phylogeny and comparative genomics of the fungal order Sordariales.</title>
        <authorList>
            <person name="Hensen N."/>
            <person name="Bonometti L."/>
            <person name="Westerberg I."/>
            <person name="Brannstrom I.O."/>
            <person name="Guillou S."/>
            <person name="Cros-Aarteil S."/>
            <person name="Calhoun S."/>
            <person name="Haridas S."/>
            <person name="Kuo A."/>
            <person name="Mondo S."/>
            <person name="Pangilinan J."/>
            <person name="Riley R."/>
            <person name="LaButti K."/>
            <person name="Andreopoulos B."/>
            <person name="Lipzen A."/>
            <person name="Chen C."/>
            <person name="Yan M."/>
            <person name="Daum C."/>
            <person name="Ng V."/>
            <person name="Clum A."/>
            <person name="Steindorff A."/>
            <person name="Ohm R.A."/>
            <person name="Martin F."/>
            <person name="Silar P."/>
            <person name="Natvig D.O."/>
            <person name="Lalanne C."/>
            <person name="Gautier V."/>
            <person name="Ament-Velasquez S.L."/>
            <person name="Kruys A."/>
            <person name="Hutchinson M.I."/>
            <person name="Powell A.J."/>
            <person name="Barry K."/>
            <person name="Miller A.N."/>
            <person name="Grigoriev I.V."/>
            <person name="Debuchy R."/>
            <person name="Gladieux P."/>
            <person name="Hiltunen Thoren M."/>
            <person name="Johannesson H."/>
        </authorList>
    </citation>
    <scope>NUCLEOTIDE SEQUENCE</scope>
    <source>
        <strain evidence="1">PSN243</strain>
    </source>
</reference>
<sequence>MYECGFIICPYGDTILTLNGLCGTQPSLCKENEANRDAVPRLRDDEGMLLPKRARRRRRCLHANSLFHLSKTFSATFLVSGAILARASPVFKAKLDEAGPGMQRQIEVTLKMCSAEPLAFVMDCLHSSPESSILESFNLHVLFEMAAITEALSLHAPLGLRLRTYIDAFIKHNTTEDLPTILQPYWIFVSRVAKHDRMFNLSVRNVLGLWSEKQMDAQLPDIPAIAGRPERIRQKRTAAIRSVDEALRRIINELYRTQPGDYSEFCRLQPWSCFGCSEPCQLFHVGFFIKMRLNLEDERRQGILTLNKMFKTCSVWLQGRSCPTMEWHRGNKVPGHGDGEKCGYYRFYTTEHTNDPESEPWYVSTVGAADPDCEDMMDDLELCCFEDSEDKDDKAFDRD</sequence>